<protein>
    <recommendedName>
        <fullName evidence="2">WW domain-containing protein</fullName>
    </recommendedName>
</protein>
<dbReference type="OrthoDB" id="548295at2759"/>
<feature type="region of interest" description="Disordered" evidence="1">
    <location>
        <begin position="1"/>
        <end position="155"/>
    </location>
</feature>
<feature type="compositionally biased region" description="Acidic residues" evidence="1">
    <location>
        <begin position="39"/>
        <end position="57"/>
    </location>
</feature>
<feature type="compositionally biased region" description="Acidic residues" evidence="1">
    <location>
        <begin position="1"/>
        <end position="16"/>
    </location>
</feature>
<gene>
    <name evidence="3" type="ORF">BDZ94DRAFT_1136262</name>
</gene>
<dbReference type="Proteomes" id="UP000807353">
    <property type="component" value="Unassembled WGS sequence"/>
</dbReference>
<dbReference type="SUPFAM" id="SSF51045">
    <property type="entry name" value="WW domain"/>
    <property type="match status" value="1"/>
</dbReference>
<dbReference type="PROSITE" id="PS50020">
    <property type="entry name" value="WW_DOMAIN_2"/>
    <property type="match status" value="1"/>
</dbReference>
<accession>A0A9P5XS55</accession>
<feature type="region of interest" description="Disordered" evidence="1">
    <location>
        <begin position="170"/>
        <end position="206"/>
    </location>
</feature>
<sequence>MEDENEVLDWGNEDDEQQHQDLQRKTSLADLDAKRNTGDADDAEDAVSLGEDEDEQDRYDFQEEPGNGTNEDENKPVSTPKSTSQESGQQQPHSSTDLRRDDSSTTQLNSSAGSPNRTQGSTNQKSPQRSQSFTSTTRLTHALPPKPVVTNVPFLHPSHPSIVEATAMSTRTTGRSGGKSLSSGPVESDVTPLPPGWEVRHPRGGGRDVYYYNIQTQESTWSRP</sequence>
<feature type="compositionally biased region" description="Polar residues" evidence="1">
    <location>
        <begin position="170"/>
        <end position="185"/>
    </location>
</feature>
<dbReference type="AlphaFoldDB" id="A0A9P5XS55"/>
<keyword evidence="4" id="KW-1185">Reference proteome</keyword>
<name>A0A9P5XS55_9AGAR</name>
<proteinExistence type="predicted"/>
<feature type="compositionally biased region" description="Polar residues" evidence="1">
    <location>
        <begin position="76"/>
        <end position="93"/>
    </location>
</feature>
<dbReference type="Gene3D" id="2.20.70.10">
    <property type="match status" value="1"/>
</dbReference>
<organism evidence="3 4">
    <name type="scientific">Collybia nuda</name>
    <dbReference type="NCBI Taxonomy" id="64659"/>
    <lineage>
        <taxon>Eukaryota</taxon>
        <taxon>Fungi</taxon>
        <taxon>Dikarya</taxon>
        <taxon>Basidiomycota</taxon>
        <taxon>Agaricomycotina</taxon>
        <taxon>Agaricomycetes</taxon>
        <taxon>Agaricomycetidae</taxon>
        <taxon>Agaricales</taxon>
        <taxon>Tricholomatineae</taxon>
        <taxon>Clitocybaceae</taxon>
        <taxon>Collybia</taxon>
    </lineage>
</organism>
<dbReference type="EMBL" id="MU150500">
    <property type="protein sequence ID" value="KAF9455878.1"/>
    <property type="molecule type" value="Genomic_DNA"/>
</dbReference>
<evidence type="ECO:0000313" key="3">
    <source>
        <dbReference type="EMBL" id="KAF9455878.1"/>
    </source>
</evidence>
<dbReference type="CDD" id="cd00201">
    <property type="entry name" value="WW"/>
    <property type="match status" value="1"/>
</dbReference>
<comment type="caution">
    <text evidence="3">The sequence shown here is derived from an EMBL/GenBank/DDBJ whole genome shotgun (WGS) entry which is preliminary data.</text>
</comment>
<evidence type="ECO:0000259" key="2">
    <source>
        <dbReference type="PROSITE" id="PS50020"/>
    </source>
</evidence>
<dbReference type="InterPro" id="IPR001202">
    <property type="entry name" value="WW_dom"/>
</dbReference>
<feature type="non-terminal residue" evidence="3">
    <location>
        <position position="224"/>
    </location>
</feature>
<evidence type="ECO:0000313" key="4">
    <source>
        <dbReference type="Proteomes" id="UP000807353"/>
    </source>
</evidence>
<evidence type="ECO:0000256" key="1">
    <source>
        <dbReference type="SAM" id="MobiDB-lite"/>
    </source>
</evidence>
<feature type="compositionally biased region" description="Polar residues" evidence="1">
    <location>
        <begin position="107"/>
        <end position="139"/>
    </location>
</feature>
<reference evidence="3" key="1">
    <citation type="submission" date="2020-11" db="EMBL/GenBank/DDBJ databases">
        <authorList>
            <consortium name="DOE Joint Genome Institute"/>
            <person name="Ahrendt S."/>
            <person name="Riley R."/>
            <person name="Andreopoulos W."/>
            <person name="Labutti K."/>
            <person name="Pangilinan J."/>
            <person name="Ruiz-Duenas F.J."/>
            <person name="Barrasa J.M."/>
            <person name="Sanchez-Garcia M."/>
            <person name="Camarero S."/>
            <person name="Miyauchi S."/>
            <person name="Serrano A."/>
            <person name="Linde D."/>
            <person name="Babiker R."/>
            <person name="Drula E."/>
            <person name="Ayuso-Fernandez I."/>
            <person name="Pacheco R."/>
            <person name="Padilla G."/>
            <person name="Ferreira P."/>
            <person name="Barriuso J."/>
            <person name="Kellner H."/>
            <person name="Castanera R."/>
            <person name="Alfaro M."/>
            <person name="Ramirez L."/>
            <person name="Pisabarro A.G."/>
            <person name="Kuo A."/>
            <person name="Tritt A."/>
            <person name="Lipzen A."/>
            <person name="He G."/>
            <person name="Yan M."/>
            <person name="Ng V."/>
            <person name="Cullen D."/>
            <person name="Martin F."/>
            <person name="Rosso M.-N."/>
            <person name="Henrissat B."/>
            <person name="Hibbett D."/>
            <person name="Martinez A.T."/>
            <person name="Grigoriev I.V."/>
        </authorList>
    </citation>
    <scope>NUCLEOTIDE SEQUENCE</scope>
    <source>
        <strain evidence="3">CBS 247.69</strain>
    </source>
</reference>
<dbReference type="InterPro" id="IPR036020">
    <property type="entry name" value="WW_dom_sf"/>
</dbReference>
<feature type="domain" description="WW" evidence="2">
    <location>
        <begin position="191"/>
        <end position="224"/>
    </location>
</feature>